<sequence length="289" mass="33437">MKTEKIEGIVSLLKTENIVIINALFESGFMTIDMLKTAMSEYMDQRNKYVRICFIVALVDLFDVIEDKEFLDDLISLFSGWNCGTIIWDESVMQSFIKLVNLDGKMPMYCLVGLPYDAFLYYIEKNEFSATFESTGDYGNQDPKVKDFINEKLQTDIESFSLEHLLTYSLLCIINKENMTICMGEIYNRSAIDRLMIRVAYSTRSTTLVDEHMAQCQYQNEFLFLCSLLSINDGNKTLNDESLSLKRFLESNEEAFSIAKMIKSYRWAGTGEDLQFVIPKLNRLMEMYG</sequence>
<dbReference type="AlphaFoldDB" id="A0A6C0CCN7"/>
<proteinExistence type="predicted"/>
<name>A0A6C0CCN7_9ZZZZ</name>
<protein>
    <submittedName>
        <fullName evidence="1">Uncharacterized protein</fullName>
    </submittedName>
</protein>
<organism evidence="1">
    <name type="scientific">viral metagenome</name>
    <dbReference type="NCBI Taxonomy" id="1070528"/>
    <lineage>
        <taxon>unclassified sequences</taxon>
        <taxon>metagenomes</taxon>
        <taxon>organismal metagenomes</taxon>
    </lineage>
</organism>
<reference evidence="1" key="1">
    <citation type="journal article" date="2020" name="Nature">
        <title>Giant virus diversity and host interactions through global metagenomics.</title>
        <authorList>
            <person name="Schulz F."/>
            <person name="Roux S."/>
            <person name="Paez-Espino D."/>
            <person name="Jungbluth S."/>
            <person name="Walsh D.A."/>
            <person name="Denef V.J."/>
            <person name="McMahon K.D."/>
            <person name="Konstantinidis K.T."/>
            <person name="Eloe-Fadrosh E.A."/>
            <person name="Kyrpides N.C."/>
            <person name="Woyke T."/>
        </authorList>
    </citation>
    <scope>NUCLEOTIDE SEQUENCE</scope>
    <source>
        <strain evidence="1">GVMAG-M-3300020192-26</strain>
    </source>
</reference>
<evidence type="ECO:0000313" key="1">
    <source>
        <dbReference type="EMBL" id="QHT01395.1"/>
    </source>
</evidence>
<accession>A0A6C0CCN7</accession>
<dbReference type="EMBL" id="MN739371">
    <property type="protein sequence ID" value="QHT01395.1"/>
    <property type="molecule type" value="Genomic_DNA"/>
</dbReference>